<proteinExistence type="predicted"/>
<feature type="domain" description="Transposase MuDR plant" evidence="1">
    <location>
        <begin position="209"/>
        <end position="267"/>
    </location>
</feature>
<dbReference type="PANTHER" id="PTHR31973">
    <property type="entry name" value="POLYPROTEIN, PUTATIVE-RELATED"/>
    <property type="match status" value="1"/>
</dbReference>
<dbReference type="Proteomes" id="UP000626092">
    <property type="component" value="Unassembled WGS sequence"/>
</dbReference>
<organism evidence="2 3">
    <name type="scientific">Rhododendron simsii</name>
    <name type="common">Sims's rhododendron</name>
    <dbReference type="NCBI Taxonomy" id="118357"/>
    <lineage>
        <taxon>Eukaryota</taxon>
        <taxon>Viridiplantae</taxon>
        <taxon>Streptophyta</taxon>
        <taxon>Embryophyta</taxon>
        <taxon>Tracheophyta</taxon>
        <taxon>Spermatophyta</taxon>
        <taxon>Magnoliopsida</taxon>
        <taxon>eudicotyledons</taxon>
        <taxon>Gunneridae</taxon>
        <taxon>Pentapetalae</taxon>
        <taxon>asterids</taxon>
        <taxon>Ericales</taxon>
        <taxon>Ericaceae</taxon>
        <taxon>Ericoideae</taxon>
        <taxon>Rhodoreae</taxon>
        <taxon>Rhododendron</taxon>
    </lineage>
</organism>
<evidence type="ECO:0000313" key="2">
    <source>
        <dbReference type="EMBL" id="KAF7135905.1"/>
    </source>
</evidence>
<dbReference type="OrthoDB" id="1667862at2759"/>
<evidence type="ECO:0000259" key="1">
    <source>
        <dbReference type="Pfam" id="PF03108"/>
    </source>
</evidence>
<dbReference type="AlphaFoldDB" id="A0A834GNT1"/>
<name>A0A834GNT1_RHOSS</name>
<evidence type="ECO:0000313" key="3">
    <source>
        <dbReference type="Proteomes" id="UP000626092"/>
    </source>
</evidence>
<comment type="caution">
    <text evidence="2">The sequence shown here is derived from an EMBL/GenBank/DDBJ whole genome shotgun (WGS) entry which is preliminary data.</text>
</comment>
<dbReference type="Pfam" id="PF03108">
    <property type="entry name" value="DBD_Tnp_Mut"/>
    <property type="match status" value="1"/>
</dbReference>
<keyword evidence="3" id="KW-1185">Reference proteome</keyword>
<dbReference type="PANTHER" id="PTHR31973:SF199">
    <property type="entry name" value="SWIM-TYPE DOMAIN-CONTAINING PROTEIN"/>
    <property type="match status" value="1"/>
</dbReference>
<protein>
    <recommendedName>
        <fullName evidence="1">Transposase MuDR plant domain-containing protein</fullName>
    </recommendedName>
</protein>
<gene>
    <name evidence="2" type="ORF">RHSIM_Rhsim08G0208800</name>
</gene>
<dbReference type="EMBL" id="WJXA01000008">
    <property type="protein sequence ID" value="KAF7135905.1"/>
    <property type="molecule type" value="Genomic_DNA"/>
</dbReference>
<reference evidence="2" key="1">
    <citation type="submission" date="2019-11" db="EMBL/GenBank/DDBJ databases">
        <authorList>
            <person name="Liu Y."/>
            <person name="Hou J."/>
            <person name="Li T.-Q."/>
            <person name="Guan C.-H."/>
            <person name="Wu X."/>
            <person name="Wu H.-Z."/>
            <person name="Ling F."/>
            <person name="Zhang R."/>
            <person name="Shi X.-G."/>
            <person name="Ren J.-P."/>
            <person name="Chen E.-F."/>
            <person name="Sun J.-M."/>
        </authorList>
    </citation>
    <scope>NUCLEOTIDE SEQUENCE</scope>
    <source>
        <strain evidence="2">Adult_tree_wgs_1</strain>
        <tissue evidence="2">Leaves</tissue>
    </source>
</reference>
<sequence>MGLVMMKSDADVNAMVTSLPFHFRVPGLSLDMGLVMMKSDADVNAKITSLPSSRTVELYVEHIGGVQFVETQLQPVQEDGLEFLNIDDGDVTQVESIEKVGDGDIDEPNSDESIEEDQYSDGSYAMTDDDALYETFVDDDVEFRGLGQSSQQTLENVIEDTLEGEEIVLSDAVCDTEDESPYSSDDDNSRPKHNQFKKFRTEHDMEDPKFVLGLIFLSATVFKDAIKQYAIKNQKNVKIVKNDKKRVKVKCEAGCPWVIYATKVLGEESYQVRTFKKKHKCGVSYTNRNINSAMIAKKYMLDLRNNPSMPITSFKERVKKELKVDVSKSQLYRAKTKAALLIYGNDIAQYGMLWEYCEELRRSNPGSTVVMDAPLDEETGQPRFNRLRIWM</sequence>
<accession>A0A834GNT1</accession>
<dbReference type="InterPro" id="IPR004332">
    <property type="entry name" value="Transposase_MuDR"/>
</dbReference>